<evidence type="ECO:0000256" key="4">
    <source>
        <dbReference type="ARBA" id="ARBA00022777"/>
    </source>
</evidence>
<sequence>DSSRKEQGNGLGLAICRIILDLCGGDIHVSSEPGKGSVFTVRLLSPEE</sequence>
<dbReference type="EMBL" id="DXBR01000121">
    <property type="protein sequence ID" value="HIZ40843.1"/>
    <property type="molecule type" value="Genomic_DNA"/>
</dbReference>
<evidence type="ECO:0000259" key="6">
    <source>
        <dbReference type="PROSITE" id="PS50109"/>
    </source>
</evidence>
<dbReference type="SUPFAM" id="SSF55874">
    <property type="entry name" value="ATPase domain of HSP90 chaperone/DNA topoisomerase II/histidine kinase"/>
    <property type="match status" value="1"/>
</dbReference>
<dbReference type="Proteomes" id="UP000824049">
    <property type="component" value="Unassembled WGS sequence"/>
</dbReference>
<organism evidence="7 8">
    <name type="scientific">Candidatus Anaerobutyricum stercoris</name>
    <dbReference type="NCBI Taxonomy" id="2838457"/>
    <lineage>
        <taxon>Bacteria</taxon>
        <taxon>Bacillati</taxon>
        <taxon>Bacillota</taxon>
        <taxon>Clostridia</taxon>
        <taxon>Lachnospirales</taxon>
        <taxon>Lachnospiraceae</taxon>
        <taxon>Anaerobutyricum</taxon>
    </lineage>
</organism>
<dbReference type="GO" id="GO:0004673">
    <property type="term" value="F:protein histidine kinase activity"/>
    <property type="evidence" value="ECO:0007669"/>
    <property type="project" value="UniProtKB-EC"/>
</dbReference>
<keyword evidence="3" id="KW-0808">Transferase</keyword>
<evidence type="ECO:0000313" key="8">
    <source>
        <dbReference type="Proteomes" id="UP000824049"/>
    </source>
</evidence>
<keyword evidence="4 7" id="KW-0418">Kinase</keyword>
<dbReference type="PRINTS" id="PR00344">
    <property type="entry name" value="BCTRLSENSOR"/>
</dbReference>
<dbReference type="InterPro" id="IPR004358">
    <property type="entry name" value="Sig_transdc_His_kin-like_C"/>
</dbReference>
<dbReference type="Gene3D" id="3.30.565.10">
    <property type="entry name" value="Histidine kinase-like ATPase, C-terminal domain"/>
    <property type="match status" value="1"/>
</dbReference>
<accession>A0A9D2EN88</accession>
<dbReference type="PANTHER" id="PTHR43711:SF1">
    <property type="entry name" value="HISTIDINE KINASE 1"/>
    <property type="match status" value="1"/>
</dbReference>
<evidence type="ECO:0000256" key="2">
    <source>
        <dbReference type="ARBA" id="ARBA00012438"/>
    </source>
</evidence>
<dbReference type="Pfam" id="PF02518">
    <property type="entry name" value="HATPase_c"/>
    <property type="match status" value="1"/>
</dbReference>
<reference evidence="7" key="1">
    <citation type="journal article" date="2021" name="PeerJ">
        <title>Extensive microbial diversity within the chicken gut microbiome revealed by metagenomics and culture.</title>
        <authorList>
            <person name="Gilroy R."/>
            <person name="Ravi A."/>
            <person name="Getino M."/>
            <person name="Pursley I."/>
            <person name="Horton D.L."/>
            <person name="Alikhan N.F."/>
            <person name="Baker D."/>
            <person name="Gharbi K."/>
            <person name="Hall N."/>
            <person name="Watson M."/>
            <person name="Adriaenssens E.M."/>
            <person name="Foster-Nyarko E."/>
            <person name="Jarju S."/>
            <person name="Secka A."/>
            <person name="Antonio M."/>
            <person name="Oren A."/>
            <person name="Chaudhuri R.R."/>
            <person name="La Ragione R."/>
            <person name="Hildebrand F."/>
            <person name="Pallen M.J."/>
        </authorList>
    </citation>
    <scope>NUCLEOTIDE SEQUENCE</scope>
    <source>
        <strain evidence="7">CHK179-28034</strain>
    </source>
</reference>
<dbReference type="AlphaFoldDB" id="A0A9D2EN88"/>
<feature type="non-terminal residue" evidence="7">
    <location>
        <position position="1"/>
    </location>
</feature>
<keyword evidence="5" id="KW-0902">Two-component regulatory system</keyword>
<feature type="domain" description="Histidine kinase" evidence="6">
    <location>
        <begin position="1"/>
        <end position="47"/>
    </location>
</feature>
<dbReference type="EC" id="2.7.13.3" evidence="2"/>
<dbReference type="InterPro" id="IPR005467">
    <property type="entry name" value="His_kinase_dom"/>
</dbReference>
<evidence type="ECO:0000256" key="1">
    <source>
        <dbReference type="ARBA" id="ARBA00000085"/>
    </source>
</evidence>
<evidence type="ECO:0000256" key="3">
    <source>
        <dbReference type="ARBA" id="ARBA00022679"/>
    </source>
</evidence>
<comment type="caution">
    <text evidence="7">The sequence shown here is derived from an EMBL/GenBank/DDBJ whole genome shotgun (WGS) entry which is preliminary data.</text>
</comment>
<comment type="catalytic activity">
    <reaction evidence="1">
        <text>ATP + protein L-histidine = ADP + protein N-phospho-L-histidine.</text>
        <dbReference type="EC" id="2.7.13.3"/>
    </reaction>
</comment>
<reference evidence="7" key="2">
    <citation type="submission" date="2021-04" db="EMBL/GenBank/DDBJ databases">
        <authorList>
            <person name="Gilroy R."/>
        </authorList>
    </citation>
    <scope>NUCLEOTIDE SEQUENCE</scope>
    <source>
        <strain evidence="7">CHK179-28034</strain>
    </source>
</reference>
<gene>
    <name evidence="7" type="ORF">H9968_13175</name>
</gene>
<dbReference type="InterPro" id="IPR050736">
    <property type="entry name" value="Sensor_HK_Regulatory"/>
</dbReference>
<dbReference type="PANTHER" id="PTHR43711">
    <property type="entry name" value="TWO-COMPONENT HISTIDINE KINASE"/>
    <property type="match status" value="1"/>
</dbReference>
<evidence type="ECO:0000313" key="7">
    <source>
        <dbReference type="EMBL" id="HIZ40843.1"/>
    </source>
</evidence>
<dbReference type="InterPro" id="IPR036890">
    <property type="entry name" value="HATPase_C_sf"/>
</dbReference>
<dbReference type="PROSITE" id="PS50109">
    <property type="entry name" value="HIS_KIN"/>
    <property type="match status" value="1"/>
</dbReference>
<protein>
    <recommendedName>
        <fullName evidence="2">histidine kinase</fullName>
        <ecNumber evidence="2">2.7.13.3</ecNumber>
    </recommendedName>
</protein>
<proteinExistence type="predicted"/>
<dbReference type="InterPro" id="IPR003594">
    <property type="entry name" value="HATPase_dom"/>
</dbReference>
<name>A0A9D2EN88_9FIRM</name>
<dbReference type="GO" id="GO:0000160">
    <property type="term" value="P:phosphorelay signal transduction system"/>
    <property type="evidence" value="ECO:0007669"/>
    <property type="project" value="UniProtKB-KW"/>
</dbReference>
<evidence type="ECO:0000256" key="5">
    <source>
        <dbReference type="ARBA" id="ARBA00023012"/>
    </source>
</evidence>